<dbReference type="EMBL" id="JAPYKO010000019">
    <property type="protein sequence ID" value="MEI9405148.1"/>
    <property type="molecule type" value="Genomic_DNA"/>
</dbReference>
<sequence length="86" mass="10022">MIGPFDDTAPTGDELTDYDRSHIKLYMRLFDADADGADWREVVKVLFGIDPAKEPQRARHVHDTHLARARWMTRTGYRHLLRQDDA</sequence>
<feature type="domain" description="T6SS Transcription factor RovC-like DNA binding" evidence="1">
    <location>
        <begin position="10"/>
        <end position="82"/>
    </location>
</feature>
<protein>
    <submittedName>
        <fullName evidence="2">DUF2285 domain-containing protein</fullName>
    </submittedName>
</protein>
<evidence type="ECO:0000313" key="3">
    <source>
        <dbReference type="Proteomes" id="UP001366503"/>
    </source>
</evidence>
<dbReference type="Pfam" id="PF10074">
    <property type="entry name" value="RovC_DNA-bd"/>
    <property type="match status" value="1"/>
</dbReference>
<organism evidence="2 3">
    <name type="scientific">Mesorhizobium argentiipisi</name>
    <dbReference type="NCBI Taxonomy" id="3015175"/>
    <lineage>
        <taxon>Bacteria</taxon>
        <taxon>Pseudomonadati</taxon>
        <taxon>Pseudomonadota</taxon>
        <taxon>Alphaproteobacteria</taxon>
        <taxon>Hyphomicrobiales</taxon>
        <taxon>Phyllobacteriaceae</taxon>
        <taxon>Mesorhizobium</taxon>
    </lineage>
</organism>
<dbReference type="InterPro" id="IPR018754">
    <property type="entry name" value="RovC-like_DNA-bd"/>
</dbReference>
<proteinExistence type="predicted"/>
<accession>A0ABU8KHG1</accession>
<gene>
    <name evidence="2" type="ORF">O7A05_23725</name>
</gene>
<comment type="caution">
    <text evidence="2">The sequence shown here is derived from an EMBL/GenBank/DDBJ whole genome shotgun (WGS) entry which is preliminary data.</text>
</comment>
<evidence type="ECO:0000259" key="1">
    <source>
        <dbReference type="Pfam" id="PF10074"/>
    </source>
</evidence>
<dbReference type="RefSeq" id="WP_337095357.1">
    <property type="nucleotide sequence ID" value="NZ_JAPYKO010000019.1"/>
</dbReference>
<reference evidence="2 3" key="1">
    <citation type="submission" date="2022-12" db="EMBL/GenBank/DDBJ databases">
        <authorList>
            <person name="Muema E."/>
        </authorList>
    </citation>
    <scope>NUCLEOTIDE SEQUENCE [LARGE SCALE GENOMIC DNA]</scope>
    <source>
        <strain evidence="3">1330</strain>
    </source>
</reference>
<name>A0ABU8KHG1_9HYPH</name>
<evidence type="ECO:0000313" key="2">
    <source>
        <dbReference type="EMBL" id="MEI9405148.1"/>
    </source>
</evidence>
<keyword evidence="3" id="KW-1185">Reference proteome</keyword>
<dbReference type="Proteomes" id="UP001366503">
    <property type="component" value="Unassembled WGS sequence"/>
</dbReference>